<evidence type="ECO:0000259" key="4">
    <source>
        <dbReference type="Pfam" id="PF18120"/>
    </source>
</evidence>
<dbReference type="GO" id="GO:0005975">
    <property type="term" value="P:carbohydrate metabolic process"/>
    <property type="evidence" value="ECO:0007669"/>
    <property type="project" value="InterPro"/>
</dbReference>
<reference evidence="5" key="1">
    <citation type="journal article" date="2021" name="Nat. Commun.">
        <title>Genetic determinants of endophytism in the Arabidopsis root mycobiome.</title>
        <authorList>
            <person name="Mesny F."/>
            <person name="Miyauchi S."/>
            <person name="Thiergart T."/>
            <person name="Pickel B."/>
            <person name="Atanasova L."/>
            <person name="Karlsson M."/>
            <person name="Huettel B."/>
            <person name="Barry K.W."/>
            <person name="Haridas S."/>
            <person name="Chen C."/>
            <person name="Bauer D."/>
            <person name="Andreopoulos W."/>
            <person name="Pangilinan J."/>
            <person name="LaButti K."/>
            <person name="Riley R."/>
            <person name="Lipzen A."/>
            <person name="Clum A."/>
            <person name="Drula E."/>
            <person name="Henrissat B."/>
            <person name="Kohler A."/>
            <person name="Grigoriev I.V."/>
            <person name="Martin F.M."/>
            <person name="Hacquard S."/>
        </authorList>
    </citation>
    <scope>NUCLEOTIDE SEQUENCE</scope>
    <source>
        <strain evidence="5">MPI-SDFR-AT-0117</strain>
    </source>
</reference>
<keyword evidence="2" id="KW-0326">Glycosidase</keyword>
<keyword evidence="1 5" id="KW-0378">Hydrolase</keyword>
<organism evidence="5 6">
    <name type="scientific">Plectosphaerella plurivora</name>
    <dbReference type="NCBI Taxonomy" id="936078"/>
    <lineage>
        <taxon>Eukaryota</taxon>
        <taxon>Fungi</taxon>
        <taxon>Dikarya</taxon>
        <taxon>Ascomycota</taxon>
        <taxon>Pezizomycotina</taxon>
        <taxon>Sordariomycetes</taxon>
        <taxon>Hypocreomycetidae</taxon>
        <taxon>Glomerellales</taxon>
        <taxon>Plectosphaerellaceae</taxon>
        <taxon>Plectosphaerella</taxon>
    </lineage>
</organism>
<gene>
    <name evidence="5" type="ORF">F5X68DRAFT_145659</name>
</gene>
<feature type="domain" description="Glycoside hydrolase family 42 N-terminal" evidence="3">
    <location>
        <begin position="45"/>
        <end position="195"/>
    </location>
</feature>
<sequence>MSTSSVPFLRKTGQAWELIVEDNAFLIRGAELHNSSMSSAKYMDTVWQKLSDMGINTLLGAVTWADVEPQEGCFAFSELDAVLEGARAHGTRLIILWFGSFKNGMSSCIPSWVAKNTERFPRMLRRKDGKLEVTNAISIVSGEGAAADAKAFGALMDYLRQVDQRRTVIMVQVENEVGLLGDSRDRSPAADALFNSAVPAELQSFLDSEWDSLHPIFQAIHAYRRGALQGPAASSKRSWAEVFGDNNRADELFMAYHYAHYVEQVAAAGRSVYDLPLYTNAWIPMPFEGDGAGEPATIASGGGQPGEYPSGGPTPSVLDVWQKFAPSLDFLAPDIYAGDYGRVLGAYSHRGQALFVPEQRRDEYSARRVWAAIGSFGALGACPFGIDSVPASDDAFTKHYKLIASVSTIISQARLRPESISGFYFDEFTSTEDDRPIVKHFDGFDLTITRALVFGKPGPGFGLVIELEPGRFLLIGAGFKVEAASTSSTAVFTSVLRAEEKRVVDVEKGLLETERVLSGDETNSGAFVNMPNEDPDYGGCPIPVLFPARTMIAEVTFHSLDRSQVPGS</sequence>
<dbReference type="EMBL" id="JAGSXJ010000055">
    <property type="protein sequence ID" value="KAH6661438.1"/>
    <property type="molecule type" value="Genomic_DNA"/>
</dbReference>
<dbReference type="SUPFAM" id="SSF51445">
    <property type="entry name" value="(Trans)glycosidases"/>
    <property type="match status" value="1"/>
</dbReference>
<proteinExistence type="predicted"/>
<evidence type="ECO:0000313" key="6">
    <source>
        <dbReference type="Proteomes" id="UP000770015"/>
    </source>
</evidence>
<dbReference type="GO" id="GO:0004565">
    <property type="term" value="F:beta-galactosidase activity"/>
    <property type="evidence" value="ECO:0007669"/>
    <property type="project" value="InterPro"/>
</dbReference>
<dbReference type="GO" id="GO:0009341">
    <property type="term" value="C:beta-galactosidase complex"/>
    <property type="evidence" value="ECO:0007669"/>
    <property type="project" value="InterPro"/>
</dbReference>
<dbReference type="Gene3D" id="3.20.20.80">
    <property type="entry name" value="Glycosidases"/>
    <property type="match status" value="1"/>
</dbReference>
<dbReference type="OrthoDB" id="1657402at2759"/>
<protein>
    <submittedName>
        <fullName evidence="5">Glycoside hydrolase superfamily</fullName>
    </submittedName>
</protein>
<dbReference type="InterPro" id="IPR017853">
    <property type="entry name" value="GH"/>
</dbReference>
<dbReference type="Proteomes" id="UP000770015">
    <property type="component" value="Unassembled WGS sequence"/>
</dbReference>
<dbReference type="FunFam" id="3.20.20.80:FF:000135">
    <property type="entry name" value="Beta-galactosidase, putative, bgl35A"/>
    <property type="match status" value="1"/>
</dbReference>
<evidence type="ECO:0000259" key="3">
    <source>
        <dbReference type="Pfam" id="PF02449"/>
    </source>
</evidence>
<dbReference type="AlphaFoldDB" id="A0A9P9A632"/>
<dbReference type="InterPro" id="IPR013529">
    <property type="entry name" value="Glyco_hydro_42_N"/>
</dbReference>
<evidence type="ECO:0000313" key="5">
    <source>
        <dbReference type="EMBL" id="KAH6661438.1"/>
    </source>
</evidence>
<feature type="domain" description="DUF5597" evidence="4">
    <location>
        <begin position="396"/>
        <end position="528"/>
    </location>
</feature>
<dbReference type="Pfam" id="PF18120">
    <property type="entry name" value="DUF5597"/>
    <property type="match status" value="1"/>
</dbReference>
<comment type="caution">
    <text evidence="5">The sequence shown here is derived from an EMBL/GenBank/DDBJ whole genome shotgun (WGS) entry which is preliminary data.</text>
</comment>
<dbReference type="Gene3D" id="2.60.220.20">
    <property type="entry name" value="putative beta-Galactosidase from caulobacter crescentus"/>
    <property type="match status" value="1"/>
</dbReference>
<dbReference type="Pfam" id="PF02449">
    <property type="entry name" value="Glyco_hydro_42"/>
    <property type="match status" value="1"/>
</dbReference>
<dbReference type="InterPro" id="IPR040719">
    <property type="entry name" value="DUF5597"/>
</dbReference>
<evidence type="ECO:0000256" key="2">
    <source>
        <dbReference type="ARBA" id="ARBA00023295"/>
    </source>
</evidence>
<keyword evidence="6" id="KW-1185">Reference proteome</keyword>
<evidence type="ECO:0000256" key="1">
    <source>
        <dbReference type="ARBA" id="ARBA00022801"/>
    </source>
</evidence>
<accession>A0A9P9A632</accession>
<name>A0A9P9A632_9PEZI</name>